<reference evidence="2 3" key="2">
    <citation type="submission" date="2023-12" db="EMBL/GenBank/DDBJ databases">
        <title>Description of an unclassified Opitutus bacterium of Verrucomicrobiota.</title>
        <authorList>
            <person name="Zhang D.-F."/>
        </authorList>
    </citation>
    <scope>NUCLEOTIDE SEQUENCE [LARGE SCALE GENOMIC DNA]</scope>
    <source>
        <strain evidence="2 3">WL0086</strain>
    </source>
</reference>
<keyword evidence="3" id="KW-1185">Reference proteome</keyword>
<dbReference type="RefSeq" id="WP_221031550.1">
    <property type="nucleotide sequence ID" value="NZ_CP139781.1"/>
</dbReference>
<evidence type="ECO:0000313" key="3">
    <source>
        <dbReference type="Proteomes" id="UP000738431"/>
    </source>
</evidence>
<reference evidence="2 3" key="1">
    <citation type="submission" date="2021-08" db="EMBL/GenBank/DDBJ databases">
        <authorList>
            <person name="Zhang D."/>
            <person name="Zhang A."/>
            <person name="Wang L."/>
        </authorList>
    </citation>
    <scope>NUCLEOTIDE SEQUENCE [LARGE SCALE GENOMIC DNA]</scope>
    <source>
        <strain evidence="2 3">WL0086</strain>
    </source>
</reference>
<dbReference type="EMBL" id="CP139781">
    <property type="protein sequence ID" value="WRQ86038.1"/>
    <property type="molecule type" value="Genomic_DNA"/>
</dbReference>
<dbReference type="Pfam" id="PF01839">
    <property type="entry name" value="FG-GAP"/>
    <property type="match status" value="1"/>
</dbReference>
<dbReference type="InterPro" id="IPR028994">
    <property type="entry name" value="Integrin_alpha_N"/>
</dbReference>
<proteinExistence type="predicted"/>
<evidence type="ECO:0000256" key="1">
    <source>
        <dbReference type="ARBA" id="ARBA00022729"/>
    </source>
</evidence>
<dbReference type="Proteomes" id="UP000738431">
    <property type="component" value="Chromosome"/>
</dbReference>
<sequence>MLYWYKAVPDAEAPGGATFVPELIHNRSGVGSQIEAVDFNGDGHVDLLTSNNRGTFIFWNRGEP</sequence>
<accession>A0ABZ1C2V7</accession>
<organism evidence="2 3">
    <name type="scientific">Actomonas aquatica</name>
    <dbReference type="NCBI Taxonomy" id="2866162"/>
    <lineage>
        <taxon>Bacteria</taxon>
        <taxon>Pseudomonadati</taxon>
        <taxon>Verrucomicrobiota</taxon>
        <taxon>Opitutia</taxon>
        <taxon>Opitutales</taxon>
        <taxon>Opitutaceae</taxon>
        <taxon>Actomonas</taxon>
    </lineage>
</organism>
<keyword evidence="1" id="KW-0732">Signal</keyword>
<evidence type="ECO:0000313" key="2">
    <source>
        <dbReference type="EMBL" id="WRQ86038.1"/>
    </source>
</evidence>
<dbReference type="SUPFAM" id="SSF69318">
    <property type="entry name" value="Integrin alpha N-terminal domain"/>
    <property type="match status" value="1"/>
</dbReference>
<dbReference type="InterPro" id="IPR013517">
    <property type="entry name" value="FG-GAP"/>
</dbReference>
<name>A0ABZ1C2V7_9BACT</name>
<protein>
    <submittedName>
        <fullName evidence="2">VCBS repeat-containing protein</fullName>
    </submittedName>
</protein>
<gene>
    <name evidence="2" type="ORF">K1X11_014585</name>
</gene>